<evidence type="ECO:0000256" key="7">
    <source>
        <dbReference type="ARBA" id="ARBA00022692"/>
    </source>
</evidence>
<evidence type="ECO:0000256" key="11">
    <source>
        <dbReference type="PIRSR" id="PIRSR600223-1"/>
    </source>
</evidence>
<evidence type="ECO:0000256" key="5">
    <source>
        <dbReference type="ARBA" id="ARBA00022475"/>
    </source>
</evidence>
<evidence type="ECO:0000313" key="14">
    <source>
        <dbReference type="EMBL" id="PWA12823.1"/>
    </source>
</evidence>
<feature type="transmembrane region" description="Helical" evidence="12">
    <location>
        <begin position="7"/>
        <end position="28"/>
    </location>
</feature>
<evidence type="ECO:0000259" key="13">
    <source>
        <dbReference type="Pfam" id="PF10502"/>
    </source>
</evidence>
<dbReference type="InterPro" id="IPR019758">
    <property type="entry name" value="Pept_S26A_signal_pept_1_CS"/>
</dbReference>
<feature type="active site" evidence="11">
    <location>
        <position position="38"/>
    </location>
</feature>
<name>A0A2U1K771_9BACI</name>
<dbReference type="InterPro" id="IPR000223">
    <property type="entry name" value="Pept_S26A_signal_pept_1"/>
</dbReference>
<dbReference type="Pfam" id="PF10502">
    <property type="entry name" value="Peptidase_S26"/>
    <property type="match status" value="1"/>
</dbReference>
<evidence type="ECO:0000256" key="6">
    <source>
        <dbReference type="ARBA" id="ARBA00022670"/>
    </source>
</evidence>
<dbReference type="PROSITE" id="PS00761">
    <property type="entry name" value="SPASE_I_3"/>
    <property type="match status" value="1"/>
</dbReference>
<dbReference type="GO" id="GO:0004252">
    <property type="term" value="F:serine-type endopeptidase activity"/>
    <property type="evidence" value="ECO:0007669"/>
    <property type="project" value="InterPro"/>
</dbReference>
<dbReference type="SUPFAM" id="SSF51306">
    <property type="entry name" value="LexA/Signal peptidase"/>
    <property type="match status" value="1"/>
</dbReference>
<dbReference type="PANTHER" id="PTHR43390">
    <property type="entry name" value="SIGNAL PEPTIDASE I"/>
    <property type="match status" value="1"/>
</dbReference>
<dbReference type="Proteomes" id="UP000245998">
    <property type="component" value="Unassembled WGS sequence"/>
</dbReference>
<dbReference type="PANTHER" id="PTHR43390:SF1">
    <property type="entry name" value="CHLOROPLAST PROCESSING PEPTIDASE"/>
    <property type="match status" value="1"/>
</dbReference>
<keyword evidence="8 12" id="KW-0378">Hydrolase</keyword>
<feature type="domain" description="Peptidase S26" evidence="13">
    <location>
        <begin position="8"/>
        <end position="172"/>
    </location>
</feature>
<dbReference type="RefSeq" id="WP_116553604.1">
    <property type="nucleotide sequence ID" value="NZ_QCZG01000005.1"/>
</dbReference>
<dbReference type="EC" id="3.4.21.89" evidence="4 12"/>
<evidence type="ECO:0000313" key="15">
    <source>
        <dbReference type="Proteomes" id="UP000245998"/>
    </source>
</evidence>
<feature type="active site" evidence="11">
    <location>
        <position position="79"/>
    </location>
</feature>
<dbReference type="Gene3D" id="2.10.109.10">
    <property type="entry name" value="Umud Fragment, subunit A"/>
    <property type="match status" value="1"/>
</dbReference>
<keyword evidence="10 12" id="KW-0472">Membrane</keyword>
<dbReference type="GO" id="GO:0005886">
    <property type="term" value="C:plasma membrane"/>
    <property type="evidence" value="ECO:0007669"/>
    <property type="project" value="UniProtKB-SubCell"/>
</dbReference>
<dbReference type="FunFam" id="2.10.109.10:FF:000008">
    <property type="entry name" value="Signal peptidase I"/>
    <property type="match status" value="1"/>
</dbReference>
<dbReference type="InterPro" id="IPR019533">
    <property type="entry name" value="Peptidase_S26"/>
</dbReference>
<dbReference type="CDD" id="cd06530">
    <property type="entry name" value="S26_SPase_I"/>
    <property type="match status" value="1"/>
</dbReference>
<evidence type="ECO:0000256" key="12">
    <source>
        <dbReference type="RuleBase" id="RU362042"/>
    </source>
</evidence>
<comment type="caution">
    <text evidence="14">The sequence shown here is derived from an EMBL/GenBank/DDBJ whole genome shotgun (WGS) entry which is preliminary data.</text>
</comment>
<evidence type="ECO:0000256" key="3">
    <source>
        <dbReference type="ARBA" id="ARBA00009370"/>
    </source>
</evidence>
<evidence type="ECO:0000256" key="4">
    <source>
        <dbReference type="ARBA" id="ARBA00013208"/>
    </source>
</evidence>
<dbReference type="AlphaFoldDB" id="A0A2U1K771"/>
<dbReference type="InterPro" id="IPR036286">
    <property type="entry name" value="LexA/Signal_pep-like_sf"/>
</dbReference>
<dbReference type="PROSITE" id="PS00760">
    <property type="entry name" value="SPASE_I_2"/>
    <property type="match status" value="1"/>
</dbReference>
<dbReference type="NCBIfam" id="TIGR02227">
    <property type="entry name" value="sigpep_I_bact"/>
    <property type="match status" value="1"/>
</dbReference>
<dbReference type="GO" id="GO:0009003">
    <property type="term" value="F:signal peptidase activity"/>
    <property type="evidence" value="ECO:0007669"/>
    <property type="project" value="UniProtKB-EC"/>
</dbReference>
<accession>A0A2U1K771</accession>
<evidence type="ECO:0000256" key="2">
    <source>
        <dbReference type="ARBA" id="ARBA00004401"/>
    </source>
</evidence>
<protein>
    <recommendedName>
        <fullName evidence="4 12">Signal peptidase I</fullName>
        <ecNumber evidence="4 12">3.4.21.89</ecNumber>
    </recommendedName>
</protein>
<dbReference type="GO" id="GO:0006465">
    <property type="term" value="P:signal peptide processing"/>
    <property type="evidence" value="ECO:0007669"/>
    <property type="project" value="InterPro"/>
</dbReference>
<keyword evidence="6 12" id="KW-0645">Protease</keyword>
<gene>
    <name evidence="14" type="primary">lepB</name>
    <name evidence="14" type="ORF">DCC39_04040</name>
</gene>
<keyword evidence="15" id="KW-1185">Reference proteome</keyword>
<organism evidence="14 15">
    <name type="scientific">Pueribacillus theae</name>
    <dbReference type="NCBI Taxonomy" id="2171751"/>
    <lineage>
        <taxon>Bacteria</taxon>
        <taxon>Bacillati</taxon>
        <taxon>Bacillota</taxon>
        <taxon>Bacilli</taxon>
        <taxon>Bacillales</taxon>
        <taxon>Bacillaceae</taxon>
        <taxon>Pueribacillus</taxon>
    </lineage>
</organism>
<evidence type="ECO:0000256" key="9">
    <source>
        <dbReference type="ARBA" id="ARBA00022989"/>
    </source>
</evidence>
<sequence>MSKNKELFSWVKTIVVAIIIAFIIRAFLFTNYIVEGDSMLPTMHNGDRLIVNKIGYKIFKPERFDIVVFHANENVDYIKRVIGLPGDQIEYKNDILYINGEQYDEPYLDELKQSFDGLFTYNFTTEEIIGQKTVPENTVFVLGDNRQDSADSRIIGVIPYDNIVGEVNIKYWPLSDLHFYH</sequence>
<reference evidence="14 15" key="1">
    <citation type="submission" date="2018-04" db="EMBL/GenBank/DDBJ databases">
        <title>Camelliibacillus theae gen. nov., sp. nov., isolated from Pu'er tea.</title>
        <authorList>
            <person name="Niu L."/>
        </authorList>
    </citation>
    <scope>NUCLEOTIDE SEQUENCE [LARGE SCALE GENOMIC DNA]</scope>
    <source>
        <strain evidence="14 15">T8</strain>
    </source>
</reference>
<evidence type="ECO:0000256" key="8">
    <source>
        <dbReference type="ARBA" id="ARBA00022801"/>
    </source>
</evidence>
<evidence type="ECO:0000256" key="10">
    <source>
        <dbReference type="ARBA" id="ARBA00023136"/>
    </source>
</evidence>
<dbReference type="PRINTS" id="PR00727">
    <property type="entry name" value="LEADERPTASE"/>
</dbReference>
<dbReference type="InterPro" id="IPR019757">
    <property type="entry name" value="Pept_S26A_signal_pept_1_Lys-AS"/>
</dbReference>
<comment type="similarity">
    <text evidence="3 12">Belongs to the peptidase S26 family.</text>
</comment>
<comment type="catalytic activity">
    <reaction evidence="1 12">
        <text>Cleavage of hydrophobic, N-terminal signal or leader sequences from secreted and periplasmic proteins.</text>
        <dbReference type="EC" id="3.4.21.89"/>
    </reaction>
</comment>
<keyword evidence="7 12" id="KW-0812">Transmembrane</keyword>
<keyword evidence="5" id="KW-1003">Cell membrane</keyword>
<proteinExistence type="inferred from homology"/>
<keyword evidence="9 12" id="KW-1133">Transmembrane helix</keyword>
<comment type="subcellular location">
    <subcellularLocation>
        <location evidence="2">Cell membrane</location>
        <topology evidence="2">Single-pass type II membrane protein</topology>
    </subcellularLocation>
    <subcellularLocation>
        <location evidence="12">Membrane</location>
        <topology evidence="12">Single-pass type II membrane protein</topology>
    </subcellularLocation>
</comment>
<evidence type="ECO:0000256" key="1">
    <source>
        <dbReference type="ARBA" id="ARBA00000677"/>
    </source>
</evidence>
<dbReference type="EMBL" id="QCZG01000005">
    <property type="protein sequence ID" value="PWA12823.1"/>
    <property type="molecule type" value="Genomic_DNA"/>
</dbReference>
<dbReference type="OrthoDB" id="9802919at2"/>